<keyword evidence="4 8" id="KW-0812">Transmembrane</keyword>
<gene>
    <name evidence="10" type="ORF">W97_02374</name>
</gene>
<keyword evidence="6 8" id="KW-0472">Membrane</keyword>
<evidence type="ECO:0000256" key="8">
    <source>
        <dbReference type="SAM" id="Phobius"/>
    </source>
</evidence>
<dbReference type="NCBIfam" id="TIGR00879">
    <property type="entry name" value="SP"/>
    <property type="match status" value="1"/>
</dbReference>
<feature type="transmembrane region" description="Helical" evidence="8">
    <location>
        <begin position="290"/>
        <end position="311"/>
    </location>
</feature>
<feature type="transmembrane region" description="Helical" evidence="8">
    <location>
        <begin position="392"/>
        <end position="413"/>
    </location>
</feature>
<dbReference type="PANTHER" id="PTHR48022">
    <property type="entry name" value="PLASTIDIC GLUCOSE TRANSPORTER 4"/>
    <property type="match status" value="1"/>
</dbReference>
<dbReference type="InterPro" id="IPR020846">
    <property type="entry name" value="MFS_dom"/>
</dbReference>
<evidence type="ECO:0000256" key="3">
    <source>
        <dbReference type="ARBA" id="ARBA00022448"/>
    </source>
</evidence>
<dbReference type="SUPFAM" id="SSF103473">
    <property type="entry name" value="MFS general substrate transporter"/>
    <property type="match status" value="1"/>
</dbReference>
<dbReference type="RefSeq" id="XP_007778464.1">
    <property type="nucleotide sequence ID" value="XM_007780274.1"/>
</dbReference>
<dbReference type="EMBL" id="JH767561">
    <property type="protein sequence ID" value="EON63147.1"/>
    <property type="molecule type" value="Genomic_DNA"/>
</dbReference>
<name>R7YMM6_CONA1</name>
<proteinExistence type="inferred from homology"/>
<organism evidence="10 11">
    <name type="scientific">Coniosporium apollinis (strain CBS 100218)</name>
    <name type="common">Rock-inhabiting black yeast</name>
    <dbReference type="NCBI Taxonomy" id="1168221"/>
    <lineage>
        <taxon>Eukaryota</taxon>
        <taxon>Fungi</taxon>
        <taxon>Dikarya</taxon>
        <taxon>Ascomycota</taxon>
        <taxon>Pezizomycotina</taxon>
        <taxon>Dothideomycetes</taxon>
        <taxon>Dothideomycetes incertae sedis</taxon>
        <taxon>Coniosporium</taxon>
    </lineage>
</organism>
<dbReference type="STRING" id="1168221.R7YMM6"/>
<dbReference type="OrthoDB" id="6612291at2759"/>
<feature type="transmembrane region" description="Helical" evidence="8">
    <location>
        <begin position="318"/>
        <end position="341"/>
    </location>
</feature>
<feature type="transmembrane region" description="Helical" evidence="8">
    <location>
        <begin position="46"/>
        <end position="65"/>
    </location>
</feature>
<evidence type="ECO:0000256" key="1">
    <source>
        <dbReference type="ARBA" id="ARBA00004141"/>
    </source>
</evidence>
<dbReference type="PRINTS" id="PR00171">
    <property type="entry name" value="SUGRTRNSPORT"/>
</dbReference>
<reference evidence="11" key="1">
    <citation type="submission" date="2012-06" db="EMBL/GenBank/DDBJ databases">
        <title>The genome sequence of Coniosporium apollinis CBS 100218.</title>
        <authorList>
            <consortium name="The Broad Institute Genome Sequencing Platform"/>
            <person name="Cuomo C."/>
            <person name="Gorbushina A."/>
            <person name="Noack S."/>
            <person name="Walker B."/>
            <person name="Young S.K."/>
            <person name="Zeng Q."/>
            <person name="Gargeya S."/>
            <person name="Fitzgerald M."/>
            <person name="Haas B."/>
            <person name="Abouelleil A."/>
            <person name="Alvarado L."/>
            <person name="Arachchi H.M."/>
            <person name="Berlin A.M."/>
            <person name="Chapman S.B."/>
            <person name="Goldberg J."/>
            <person name="Griggs A."/>
            <person name="Gujja S."/>
            <person name="Hansen M."/>
            <person name="Howarth C."/>
            <person name="Imamovic A."/>
            <person name="Larimer J."/>
            <person name="McCowan C."/>
            <person name="Montmayeur A."/>
            <person name="Murphy C."/>
            <person name="Neiman D."/>
            <person name="Pearson M."/>
            <person name="Priest M."/>
            <person name="Roberts A."/>
            <person name="Saif S."/>
            <person name="Shea T."/>
            <person name="Sisk P."/>
            <person name="Sykes S."/>
            <person name="Wortman J."/>
            <person name="Nusbaum C."/>
            <person name="Birren B."/>
        </authorList>
    </citation>
    <scope>NUCLEOTIDE SEQUENCE [LARGE SCALE GENOMIC DNA]</scope>
    <source>
        <strain evidence="11">CBS 100218</strain>
    </source>
</reference>
<dbReference type="Gene3D" id="1.20.1250.20">
    <property type="entry name" value="MFS general substrate transporter like domains"/>
    <property type="match status" value="1"/>
</dbReference>
<dbReference type="HOGENOM" id="CLU_001265_30_13_1"/>
<dbReference type="GO" id="GO:0016020">
    <property type="term" value="C:membrane"/>
    <property type="evidence" value="ECO:0007669"/>
    <property type="project" value="UniProtKB-SubCell"/>
</dbReference>
<keyword evidence="3 7" id="KW-0813">Transport</keyword>
<dbReference type="InterPro" id="IPR050360">
    <property type="entry name" value="MFS_Sugar_Transporters"/>
</dbReference>
<feature type="transmembrane region" description="Helical" evidence="8">
    <location>
        <begin position="131"/>
        <end position="155"/>
    </location>
</feature>
<dbReference type="PANTHER" id="PTHR48022:SF30">
    <property type="entry name" value="MAJOR FACILITATOR SUPERFAMILY (MFS) PROFILE DOMAIN-CONTAINING PROTEIN"/>
    <property type="match status" value="1"/>
</dbReference>
<dbReference type="PROSITE" id="PS00217">
    <property type="entry name" value="SUGAR_TRANSPORT_2"/>
    <property type="match status" value="1"/>
</dbReference>
<keyword evidence="11" id="KW-1185">Reference proteome</keyword>
<dbReference type="PROSITE" id="PS00216">
    <property type="entry name" value="SUGAR_TRANSPORT_1"/>
    <property type="match status" value="1"/>
</dbReference>
<evidence type="ECO:0000256" key="5">
    <source>
        <dbReference type="ARBA" id="ARBA00022989"/>
    </source>
</evidence>
<comment type="similarity">
    <text evidence="2 7">Belongs to the major facilitator superfamily. Sugar transporter (TC 2.A.1.1) family.</text>
</comment>
<feature type="transmembrane region" description="Helical" evidence="8">
    <location>
        <begin position="353"/>
        <end position="371"/>
    </location>
</feature>
<dbReference type="InterPro" id="IPR005829">
    <property type="entry name" value="Sugar_transporter_CS"/>
</dbReference>
<evidence type="ECO:0000313" key="10">
    <source>
        <dbReference type="EMBL" id="EON63147.1"/>
    </source>
</evidence>
<feature type="transmembrane region" description="Helical" evidence="8">
    <location>
        <begin position="419"/>
        <end position="440"/>
    </location>
</feature>
<dbReference type="Proteomes" id="UP000016924">
    <property type="component" value="Unassembled WGS sequence"/>
</dbReference>
<dbReference type="GO" id="GO:0005351">
    <property type="term" value="F:carbohydrate:proton symporter activity"/>
    <property type="evidence" value="ECO:0007669"/>
    <property type="project" value="TreeGrafter"/>
</dbReference>
<dbReference type="InterPro" id="IPR003663">
    <property type="entry name" value="Sugar/inositol_transpt"/>
</dbReference>
<dbReference type="PROSITE" id="PS50850">
    <property type="entry name" value="MFS"/>
    <property type="match status" value="1"/>
</dbReference>
<accession>R7YMM6</accession>
<evidence type="ECO:0000256" key="4">
    <source>
        <dbReference type="ARBA" id="ARBA00022692"/>
    </source>
</evidence>
<dbReference type="InterPro" id="IPR005828">
    <property type="entry name" value="MFS_sugar_transport-like"/>
</dbReference>
<dbReference type="AlphaFoldDB" id="R7YMM6"/>
<protein>
    <recommendedName>
        <fullName evidence="9">Major facilitator superfamily (MFS) profile domain-containing protein</fullName>
    </recommendedName>
</protein>
<feature type="transmembrane region" description="Helical" evidence="8">
    <location>
        <begin position="253"/>
        <end position="278"/>
    </location>
</feature>
<evidence type="ECO:0000259" key="9">
    <source>
        <dbReference type="PROSITE" id="PS50850"/>
    </source>
</evidence>
<dbReference type="InterPro" id="IPR036259">
    <property type="entry name" value="MFS_trans_sf"/>
</dbReference>
<feature type="domain" description="Major facilitator superfamily (MFS) profile" evidence="9">
    <location>
        <begin position="1"/>
        <end position="444"/>
    </location>
</feature>
<dbReference type="eggNOG" id="KOG0254">
    <property type="taxonomic scope" value="Eukaryota"/>
</dbReference>
<dbReference type="Pfam" id="PF00083">
    <property type="entry name" value="Sugar_tr"/>
    <property type="match status" value="1"/>
</dbReference>
<evidence type="ECO:0000256" key="6">
    <source>
        <dbReference type="ARBA" id="ARBA00023136"/>
    </source>
</evidence>
<feature type="transmembrane region" description="Helical" evidence="8">
    <location>
        <begin position="161"/>
        <end position="184"/>
    </location>
</feature>
<feature type="transmembrane region" description="Helical" evidence="8">
    <location>
        <begin position="72"/>
        <end position="92"/>
    </location>
</feature>
<dbReference type="GeneID" id="19899685"/>
<feature type="transmembrane region" description="Helical" evidence="8">
    <location>
        <begin position="98"/>
        <end position="119"/>
    </location>
</feature>
<keyword evidence="5 8" id="KW-1133">Transmembrane helix</keyword>
<evidence type="ECO:0000256" key="2">
    <source>
        <dbReference type="ARBA" id="ARBA00010992"/>
    </source>
</evidence>
<evidence type="ECO:0000313" key="11">
    <source>
        <dbReference type="Proteomes" id="UP000016924"/>
    </source>
</evidence>
<sequence>MFVALGGFTYGFGFSAFVTCQGQPGFYSDFNLDPASTHTAHVLDAVNALFTAGAAIGSIAQSFIADKYGRRIGLGIAAICALVGAALTAGSVTIPMMIVVRLLMGFGLGMVICLVPLYLSEVAPPRRRGLLAGMTVLSFGTGYLVVAWIAVGTYFASSQTVAWRVPLALACVGPMALLCALPAIPETPRYLIWAGKKEQAWKVLHRLHRNPRDAEDRVAHAEYTQIVLQVEHDKDLGAGFIQMFRLPTWRRRAFSAIFLLFASQSTGITGISNFLPVIFSGLGLTGVMPLVMYGVWTTIGTLAVAVSIVIVDRVGRRTLLLIGYPLLAILLLSQALLQNAYINPTDTNPNKGGLAACLLFLILYIICYQCVDAPSFIWASEIWPTPIRGKGVSLSFFAYFVGGLTYTTPSALAFKNIGWHMYLLYMGLSIISGILVYFIIPETKGLPMEELAALFGDEVMVHLTADDTGFVESGPKIQAIGAQVIEFEEKIAYEDEEGRGSLEDSGKISGTQYHVETVN</sequence>
<evidence type="ECO:0000256" key="7">
    <source>
        <dbReference type="RuleBase" id="RU003346"/>
    </source>
</evidence>
<comment type="subcellular location">
    <subcellularLocation>
        <location evidence="1">Membrane</location>
        <topology evidence="1">Multi-pass membrane protein</topology>
    </subcellularLocation>
</comment>